<keyword evidence="5" id="KW-0611">Plant defense</keyword>
<keyword evidence="2" id="KW-0433">Leucine-rich repeat</keyword>
<feature type="domain" description="NB-ARC" evidence="6">
    <location>
        <begin position="178"/>
        <end position="364"/>
    </location>
</feature>
<dbReference type="PANTHER" id="PTHR19338">
    <property type="entry name" value="TRANSLOCASE OF INNER MITOCHONDRIAL MEMBRANE 13 HOMOLOG"/>
    <property type="match status" value="1"/>
</dbReference>
<reference evidence="8" key="1">
    <citation type="submission" date="2022-08" db="EMBL/GenBank/DDBJ databases">
        <authorList>
            <person name="Marques A."/>
        </authorList>
    </citation>
    <scope>NUCLEOTIDE SEQUENCE</scope>
    <source>
        <strain evidence="8">RhyPub2mFocal</strain>
        <tissue evidence="8">Leaves</tissue>
    </source>
</reference>
<dbReference type="InterPro" id="IPR041118">
    <property type="entry name" value="Rx_N"/>
</dbReference>
<evidence type="ECO:0000256" key="2">
    <source>
        <dbReference type="ARBA" id="ARBA00022614"/>
    </source>
</evidence>
<dbReference type="Gene3D" id="1.20.5.4130">
    <property type="match status" value="1"/>
</dbReference>
<comment type="similarity">
    <text evidence="1">Belongs to the disease resistance NB-LRR family.</text>
</comment>
<dbReference type="GO" id="GO:0043531">
    <property type="term" value="F:ADP binding"/>
    <property type="evidence" value="ECO:0007669"/>
    <property type="project" value="InterPro"/>
</dbReference>
<dbReference type="Gene3D" id="3.40.50.300">
    <property type="entry name" value="P-loop containing nucleotide triphosphate hydrolases"/>
    <property type="match status" value="1"/>
</dbReference>
<evidence type="ECO:0000256" key="5">
    <source>
        <dbReference type="ARBA" id="ARBA00022821"/>
    </source>
</evidence>
<comment type="caution">
    <text evidence="8">The sequence shown here is derived from an EMBL/GenBank/DDBJ whole genome shotgun (WGS) entry which is preliminary data.</text>
</comment>
<keyword evidence="3" id="KW-0677">Repeat</keyword>
<protein>
    <submittedName>
        <fullName evidence="8">Disease resistance protein RPP8</fullName>
    </submittedName>
</protein>
<dbReference type="InterPro" id="IPR027417">
    <property type="entry name" value="P-loop_NTPase"/>
</dbReference>
<evidence type="ECO:0000256" key="3">
    <source>
        <dbReference type="ARBA" id="ARBA00022737"/>
    </source>
</evidence>
<dbReference type="InterPro" id="IPR038005">
    <property type="entry name" value="RX-like_CC"/>
</dbReference>
<dbReference type="FunFam" id="3.40.50.300:FF:001091">
    <property type="entry name" value="Probable disease resistance protein At1g61300"/>
    <property type="match status" value="1"/>
</dbReference>
<dbReference type="InterPro" id="IPR002182">
    <property type="entry name" value="NB-ARC"/>
</dbReference>
<dbReference type="Pfam" id="PF18052">
    <property type="entry name" value="Rx_N"/>
    <property type="match status" value="1"/>
</dbReference>
<dbReference type="EMBL" id="JAMFTS010000001">
    <property type="protein sequence ID" value="KAJ4807829.1"/>
    <property type="molecule type" value="Genomic_DNA"/>
</dbReference>
<sequence length="406" mass="46351">MPFPNVTCVALKLGNLLIQEGIYLYGTDDKIKWIKDELTRIQFFLGDAESKWKNRDAAMMNWVKEIIDIDYEIEDLIDLIKYKNEIRRRKKGFIGSVSRFAHLPGEVITLHKVGTKIDKIKAKLEDICKSKERYEITSTGRNKGNEESGLADDMINIERFHSPHFVDEMDVVGFDCYMHKLSDLLLNERNPACTAVSIVGMGGLGKTTLARKFFNCPRVKENFRTVAWIAVSQKNTLVNLLREIAKQVMDLGKGGSRRSEGECSSSSSIQKMETGELELKSAIFEFLKGTKFLVVLDDVWSTDDWEKICHIFPENNNGSKILLKTRDMNVVKHADPRSTPLELQVLSDVESWELLRKKIFPRNLKVDHTMELEILGQKLACRDTGYNELGVHNKRTEMLGDTGTEL</sequence>
<keyword evidence="9" id="KW-1185">Reference proteome</keyword>
<dbReference type="SUPFAM" id="SSF52540">
    <property type="entry name" value="P-loop containing nucleoside triphosphate hydrolases"/>
    <property type="match status" value="1"/>
</dbReference>
<evidence type="ECO:0000256" key="1">
    <source>
        <dbReference type="ARBA" id="ARBA00008894"/>
    </source>
</evidence>
<keyword evidence="4" id="KW-0547">Nucleotide-binding</keyword>
<dbReference type="Pfam" id="PF00931">
    <property type="entry name" value="NB-ARC"/>
    <property type="match status" value="1"/>
</dbReference>
<name>A0AAV8GQC7_9POAL</name>
<dbReference type="PANTHER" id="PTHR19338:SF0">
    <property type="entry name" value="MITOCHONDRIAL IMPORT INNER MEMBRANE TRANSLOCASE SUBUNIT TIM13"/>
    <property type="match status" value="1"/>
</dbReference>
<gene>
    <name evidence="8" type="ORF">LUZ62_020395</name>
</gene>
<organism evidence="8 9">
    <name type="scientific">Rhynchospora pubera</name>
    <dbReference type="NCBI Taxonomy" id="906938"/>
    <lineage>
        <taxon>Eukaryota</taxon>
        <taxon>Viridiplantae</taxon>
        <taxon>Streptophyta</taxon>
        <taxon>Embryophyta</taxon>
        <taxon>Tracheophyta</taxon>
        <taxon>Spermatophyta</taxon>
        <taxon>Magnoliopsida</taxon>
        <taxon>Liliopsida</taxon>
        <taxon>Poales</taxon>
        <taxon>Cyperaceae</taxon>
        <taxon>Cyperoideae</taxon>
        <taxon>Rhynchosporeae</taxon>
        <taxon>Rhynchospora</taxon>
    </lineage>
</organism>
<evidence type="ECO:0000313" key="9">
    <source>
        <dbReference type="Proteomes" id="UP001140206"/>
    </source>
</evidence>
<accession>A0AAV8GQC7</accession>
<proteinExistence type="inferred from homology"/>
<dbReference type="Proteomes" id="UP001140206">
    <property type="component" value="Chromosome 1"/>
</dbReference>
<dbReference type="GO" id="GO:0006952">
    <property type="term" value="P:defense response"/>
    <property type="evidence" value="ECO:0007669"/>
    <property type="project" value="UniProtKB-KW"/>
</dbReference>
<dbReference type="AlphaFoldDB" id="A0AAV8GQC7"/>
<evidence type="ECO:0000259" key="7">
    <source>
        <dbReference type="Pfam" id="PF18052"/>
    </source>
</evidence>
<evidence type="ECO:0000313" key="8">
    <source>
        <dbReference type="EMBL" id="KAJ4807829.1"/>
    </source>
</evidence>
<feature type="domain" description="Disease resistance N-terminal" evidence="7">
    <location>
        <begin position="7"/>
        <end position="94"/>
    </location>
</feature>
<evidence type="ECO:0000256" key="4">
    <source>
        <dbReference type="ARBA" id="ARBA00022741"/>
    </source>
</evidence>
<evidence type="ECO:0000259" key="6">
    <source>
        <dbReference type="Pfam" id="PF00931"/>
    </source>
</evidence>
<dbReference type="PRINTS" id="PR00364">
    <property type="entry name" value="DISEASERSIST"/>
</dbReference>
<dbReference type="CDD" id="cd14798">
    <property type="entry name" value="RX-CC_like"/>
    <property type="match status" value="1"/>
</dbReference>